<evidence type="ECO:0000256" key="5">
    <source>
        <dbReference type="ARBA" id="ARBA00022679"/>
    </source>
</evidence>
<dbReference type="PROSITE" id="PS01035">
    <property type="entry name" value="PTS_EIIB_TYPE_1_CYS"/>
    <property type="match status" value="1"/>
</dbReference>
<dbReference type="InterPro" id="IPR050558">
    <property type="entry name" value="PTS_Sugar-Specific_Components"/>
</dbReference>
<protein>
    <recommendedName>
        <fullName evidence="11">protein-N(pi)-phosphohistidine--sucrose phosphotransferase</fullName>
        <ecNumber evidence="11">2.7.1.211</ecNumber>
    </recommendedName>
</protein>
<evidence type="ECO:0000256" key="12">
    <source>
        <dbReference type="ARBA" id="ARBA00045139"/>
    </source>
</evidence>
<evidence type="ECO:0000259" key="16">
    <source>
        <dbReference type="PROSITE" id="PS51098"/>
    </source>
</evidence>
<dbReference type="NCBIfam" id="TIGR01996">
    <property type="entry name" value="PTS-II-BC-sucr"/>
    <property type="match status" value="1"/>
</dbReference>
<dbReference type="InterPro" id="IPR010973">
    <property type="entry name" value="PTS_IIBC_sucr"/>
</dbReference>
<feature type="transmembrane region" description="Helical" evidence="15">
    <location>
        <begin position="351"/>
        <end position="372"/>
    </location>
</feature>
<evidence type="ECO:0000256" key="3">
    <source>
        <dbReference type="ARBA" id="ARBA00022475"/>
    </source>
</evidence>
<dbReference type="RefSeq" id="WP_077864880.1">
    <property type="nucleotide sequence ID" value="NZ_LZYZ01000002.1"/>
</dbReference>
<dbReference type="CDD" id="cd00212">
    <property type="entry name" value="PTS_IIB_glc"/>
    <property type="match status" value="1"/>
</dbReference>
<dbReference type="PROSITE" id="PS51103">
    <property type="entry name" value="PTS_EIIC_TYPE_1"/>
    <property type="match status" value="1"/>
</dbReference>
<dbReference type="PANTHER" id="PTHR30175:SF4">
    <property type="entry name" value="PTS SYSTEM TREHALOSE-SPECIFIC EIIBC COMPONENT"/>
    <property type="match status" value="1"/>
</dbReference>
<dbReference type="InterPro" id="IPR018113">
    <property type="entry name" value="PTrfase_EIIB_Cys"/>
</dbReference>
<comment type="catalytic activity">
    <reaction evidence="13">
        <text>N(pros)-phospho-L-histidyl-[protein](out) + sucrose = sucrose 6(G)-phosphate(in) + L-histidyl-[protein]</text>
        <dbReference type="Rhea" id="RHEA:49236"/>
        <dbReference type="Rhea" id="RHEA-COMP:9745"/>
        <dbReference type="Rhea" id="RHEA-COMP:9746"/>
        <dbReference type="ChEBI" id="CHEBI:17992"/>
        <dbReference type="ChEBI" id="CHEBI:29979"/>
        <dbReference type="ChEBI" id="CHEBI:64837"/>
        <dbReference type="ChEBI" id="CHEBI:91002"/>
        <dbReference type="EC" id="2.7.1.211"/>
    </reaction>
</comment>
<keyword evidence="3" id="KW-1003">Cell membrane</keyword>
<dbReference type="SUPFAM" id="SSF55604">
    <property type="entry name" value="Glucose permease domain IIB"/>
    <property type="match status" value="1"/>
</dbReference>
<dbReference type="InterPro" id="IPR036878">
    <property type="entry name" value="Glu_permease_IIB"/>
</dbReference>
<evidence type="ECO:0000256" key="6">
    <source>
        <dbReference type="ARBA" id="ARBA00022683"/>
    </source>
</evidence>
<evidence type="ECO:0000256" key="4">
    <source>
        <dbReference type="ARBA" id="ARBA00022597"/>
    </source>
</evidence>
<dbReference type="PANTHER" id="PTHR30175">
    <property type="entry name" value="PHOSPHOTRANSFERASE SYSTEM TRANSPORT PROTEIN"/>
    <property type="match status" value="1"/>
</dbReference>
<dbReference type="Pfam" id="PF00367">
    <property type="entry name" value="PTS_EIIB"/>
    <property type="match status" value="1"/>
</dbReference>
<evidence type="ECO:0000256" key="13">
    <source>
        <dbReference type="ARBA" id="ARBA00048931"/>
    </source>
</evidence>
<feature type="transmembrane region" description="Helical" evidence="15">
    <location>
        <begin position="116"/>
        <end position="136"/>
    </location>
</feature>
<evidence type="ECO:0000256" key="11">
    <source>
        <dbReference type="ARBA" id="ARBA00044053"/>
    </source>
</evidence>
<evidence type="ECO:0000256" key="14">
    <source>
        <dbReference type="PROSITE-ProRule" id="PRU00421"/>
    </source>
</evidence>
<feature type="transmembrane region" description="Helical" evidence="15">
    <location>
        <begin position="185"/>
        <end position="203"/>
    </location>
</feature>
<feature type="transmembrane region" description="Helical" evidence="15">
    <location>
        <begin position="449"/>
        <end position="470"/>
    </location>
</feature>
<evidence type="ECO:0000256" key="2">
    <source>
        <dbReference type="ARBA" id="ARBA00022448"/>
    </source>
</evidence>
<evidence type="ECO:0000313" key="19">
    <source>
        <dbReference type="Proteomes" id="UP000191154"/>
    </source>
</evidence>
<dbReference type="GO" id="GO:0005886">
    <property type="term" value="C:plasma membrane"/>
    <property type="evidence" value="ECO:0007669"/>
    <property type="project" value="UniProtKB-SubCell"/>
</dbReference>
<keyword evidence="10 15" id="KW-0472">Membrane</keyword>
<evidence type="ECO:0000256" key="9">
    <source>
        <dbReference type="ARBA" id="ARBA00022989"/>
    </source>
</evidence>
<feature type="transmembrane region" description="Helical" evidence="15">
    <location>
        <begin position="300"/>
        <end position="322"/>
    </location>
</feature>
<dbReference type="InterPro" id="IPR001996">
    <property type="entry name" value="PTS_IIB_1"/>
</dbReference>
<dbReference type="GO" id="GO:0015771">
    <property type="term" value="P:trehalose transport"/>
    <property type="evidence" value="ECO:0007669"/>
    <property type="project" value="TreeGrafter"/>
</dbReference>
<feature type="domain" description="PTS EIIB type-1" evidence="16">
    <location>
        <begin position="8"/>
        <end position="91"/>
    </location>
</feature>
<evidence type="ECO:0000256" key="7">
    <source>
        <dbReference type="ARBA" id="ARBA00022692"/>
    </source>
</evidence>
<keyword evidence="7 15" id="KW-0812">Transmembrane</keyword>
<dbReference type="Gene3D" id="3.30.1360.60">
    <property type="entry name" value="Glucose permease domain IIB"/>
    <property type="match status" value="1"/>
</dbReference>
<accession>A0A1S8NDU2</accession>
<dbReference type="GO" id="GO:0008982">
    <property type="term" value="F:protein-N(PI)-phosphohistidine-sugar phosphotransferase activity"/>
    <property type="evidence" value="ECO:0007669"/>
    <property type="project" value="InterPro"/>
</dbReference>
<dbReference type="NCBIfam" id="TIGR00826">
    <property type="entry name" value="EIIB_glc"/>
    <property type="match status" value="1"/>
</dbReference>
<feature type="transmembrane region" description="Helical" evidence="15">
    <location>
        <begin position="409"/>
        <end position="429"/>
    </location>
</feature>
<keyword evidence="5" id="KW-0808">Transferase</keyword>
<dbReference type="EMBL" id="LZYZ01000002">
    <property type="protein sequence ID" value="OOM14636.1"/>
    <property type="molecule type" value="Genomic_DNA"/>
</dbReference>
<dbReference type="Proteomes" id="UP000191154">
    <property type="component" value="Unassembled WGS sequence"/>
</dbReference>
<keyword evidence="4" id="KW-0762">Sugar transport</keyword>
<feature type="domain" description="PTS EIIC type-1" evidence="17">
    <location>
        <begin position="111"/>
        <end position="486"/>
    </location>
</feature>
<evidence type="ECO:0000256" key="8">
    <source>
        <dbReference type="ARBA" id="ARBA00022777"/>
    </source>
</evidence>
<comment type="caution">
    <text evidence="18">The sequence shown here is derived from an EMBL/GenBank/DDBJ whole genome shotgun (WGS) entry which is preliminary data.</text>
</comment>
<reference evidence="18 19" key="1">
    <citation type="submission" date="2016-05" db="EMBL/GenBank/DDBJ databases">
        <title>Microbial solvent formation.</title>
        <authorList>
            <person name="Poehlein A."/>
            <person name="Montoya Solano J.D."/>
            <person name="Flitsch S."/>
            <person name="Krabben P."/>
            <person name="Duerre P."/>
            <person name="Daniel R."/>
        </authorList>
    </citation>
    <scope>NUCLEOTIDE SEQUENCE [LARGE SCALE GENOMIC DNA]</scope>
    <source>
        <strain evidence="18 19">L1-8</strain>
    </source>
</reference>
<keyword evidence="8" id="KW-0418">Kinase</keyword>
<comment type="subcellular location">
    <subcellularLocation>
        <location evidence="1">Cell membrane</location>
        <topology evidence="1">Multi-pass membrane protein</topology>
    </subcellularLocation>
</comment>
<dbReference type="PROSITE" id="PS51098">
    <property type="entry name" value="PTS_EIIB_TYPE_1"/>
    <property type="match status" value="1"/>
</dbReference>
<comment type="function">
    <text evidence="12">The phosphoenolpyruvate-dependent sugar phosphotransferase system (sugar PTS), a major carbohydrate active transport system, catalyzes the phosphorylation of incoming sugar substrates concomitantly with their translocation across the cell membrane. This system is involved in sucrose transport.</text>
</comment>
<dbReference type="GO" id="GO:0009401">
    <property type="term" value="P:phosphoenolpyruvate-dependent sugar phosphotransferase system"/>
    <property type="evidence" value="ECO:0007669"/>
    <property type="project" value="UniProtKB-KW"/>
</dbReference>
<dbReference type="EC" id="2.7.1.211" evidence="11"/>
<sequence>MANKKDFNKTAESILQYVGGKENIISAAHCATRLRLVLQDDKKIDLKKIEELELVKGNFNNGGQFQIILGTGIVDQVYKEFAELASISEVSKEELKKAATVKLNVLQRFLKTLADVFVPILPALVASGLMMGLNNLLTAKGLFISGMSLVEAYPQFTQLADMINLFSNAAFVFLPVLIGFSATKIFGGTPVLGAVIGAIMIHPDLLNGYGYGKAVIDGTVPYWNILGINIAKVGYQGTVLPVIVSSFVLAKLECKLREIVTPMLDNIITPLISVLVTAALTFTVIGPIMRTVGDWMTAGVMWLFFDLGPLGGAIYGIVYPLLVITGMHHSLVTAETQILANIGTLGGSPTFAVVAASNVAQGAAALAVLVIMRKDAKMKSIASASGISALLGITEPAVFGVNLKLKYPFIGALIGSAVGSAYATSMKVLSLSQGPAGLPGVIVIRPQSMVQYMVALMISFAVTFVVTIFLGKALEGKSKISNYVKNSKNKEAA</sequence>
<evidence type="ECO:0000256" key="15">
    <source>
        <dbReference type="SAM" id="Phobius"/>
    </source>
</evidence>
<evidence type="ECO:0000313" key="18">
    <source>
        <dbReference type="EMBL" id="OOM14636.1"/>
    </source>
</evidence>
<dbReference type="InterPro" id="IPR013013">
    <property type="entry name" value="PTS_EIIC_1"/>
</dbReference>
<dbReference type="GO" id="GO:0090589">
    <property type="term" value="F:protein-phosphocysteine-trehalose phosphotransferase system transporter activity"/>
    <property type="evidence" value="ECO:0007669"/>
    <property type="project" value="TreeGrafter"/>
</dbReference>
<evidence type="ECO:0000259" key="17">
    <source>
        <dbReference type="PROSITE" id="PS51103"/>
    </source>
</evidence>
<dbReference type="FunFam" id="3.30.1360.60:FF:000001">
    <property type="entry name" value="PTS system glucose-specific IIBC component PtsG"/>
    <property type="match status" value="1"/>
</dbReference>
<dbReference type="InterPro" id="IPR003352">
    <property type="entry name" value="PTS_EIIC"/>
</dbReference>
<gene>
    <name evidence="18" type="primary">sacX_2</name>
    <name evidence="18" type="ORF">CLOSAC_15160</name>
</gene>
<feature type="active site" description="Phosphocysteine intermediate; for EIIB activity" evidence="14">
    <location>
        <position position="30"/>
    </location>
</feature>
<name>A0A1S8NDU2_CLOSA</name>
<feature type="transmembrane region" description="Helical" evidence="15">
    <location>
        <begin position="267"/>
        <end position="288"/>
    </location>
</feature>
<keyword evidence="2" id="KW-0813">Transport</keyword>
<organism evidence="18 19">
    <name type="scientific">Clostridium saccharobutylicum</name>
    <dbReference type="NCBI Taxonomy" id="169679"/>
    <lineage>
        <taxon>Bacteria</taxon>
        <taxon>Bacillati</taxon>
        <taxon>Bacillota</taxon>
        <taxon>Clostridia</taxon>
        <taxon>Eubacteriales</taxon>
        <taxon>Clostridiaceae</taxon>
        <taxon>Clostridium</taxon>
    </lineage>
</organism>
<keyword evidence="6" id="KW-0598">Phosphotransferase system</keyword>
<evidence type="ECO:0000256" key="10">
    <source>
        <dbReference type="ARBA" id="ARBA00023136"/>
    </source>
</evidence>
<feature type="transmembrane region" description="Helical" evidence="15">
    <location>
        <begin position="156"/>
        <end position="178"/>
    </location>
</feature>
<dbReference type="AlphaFoldDB" id="A0A1S8NDU2"/>
<dbReference type="Pfam" id="PF02378">
    <property type="entry name" value="PTS_EIIC"/>
    <property type="match status" value="1"/>
</dbReference>
<dbReference type="GO" id="GO:0016301">
    <property type="term" value="F:kinase activity"/>
    <property type="evidence" value="ECO:0007669"/>
    <property type="project" value="UniProtKB-KW"/>
</dbReference>
<proteinExistence type="predicted"/>
<evidence type="ECO:0000256" key="1">
    <source>
        <dbReference type="ARBA" id="ARBA00004651"/>
    </source>
</evidence>
<keyword evidence="9 15" id="KW-1133">Transmembrane helix</keyword>